<dbReference type="Proteomes" id="UP000716291">
    <property type="component" value="Unassembled WGS sequence"/>
</dbReference>
<accession>A0A9P6WVP3</accession>
<protein>
    <submittedName>
        <fullName evidence="1">Uncharacterized protein</fullName>
    </submittedName>
</protein>
<gene>
    <name evidence="1" type="ORF">G6F64_013362</name>
</gene>
<name>A0A9P6WVP3_RHIOR</name>
<reference evidence="1" key="1">
    <citation type="journal article" date="2020" name="Microb. Genom.">
        <title>Genetic diversity of clinical and environmental Mucorales isolates obtained from an investigation of mucormycosis cases among solid organ transplant recipients.</title>
        <authorList>
            <person name="Nguyen M.H."/>
            <person name="Kaul D."/>
            <person name="Muto C."/>
            <person name="Cheng S.J."/>
            <person name="Richter R.A."/>
            <person name="Bruno V.M."/>
            <person name="Liu G."/>
            <person name="Beyhan S."/>
            <person name="Sundermann A.J."/>
            <person name="Mounaud S."/>
            <person name="Pasculle A.W."/>
            <person name="Nierman W.C."/>
            <person name="Driscoll E."/>
            <person name="Cumbie R."/>
            <person name="Clancy C.J."/>
            <person name="Dupont C.L."/>
        </authorList>
    </citation>
    <scope>NUCLEOTIDE SEQUENCE</scope>
    <source>
        <strain evidence="1">GL11</strain>
    </source>
</reference>
<keyword evidence="2" id="KW-1185">Reference proteome</keyword>
<proteinExistence type="predicted"/>
<comment type="caution">
    <text evidence="1">The sequence shown here is derived from an EMBL/GenBank/DDBJ whole genome shotgun (WGS) entry which is preliminary data.</text>
</comment>
<dbReference type="EMBL" id="JAANQT010005326">
    <property type="protein sequence ID" value="KAG1295062.1"/>
    <property type="molecule type" value="Genomic_DNA"/>
</dbReference>
<organism evidence="1 2">
    <name type="scientific">Rhizopus oryzae</name>
    <name type="common">Mucormycosis agent</name>
    <name type="synonym">Rhizopus arrhizus var. delemar</name>
    <dbReference type="NCBI Taxonomy" id="64495"/>
    <lineage>
        <taxon>Eukaryota</taxon>
        <taxon>Fungi</taxon>
        <taxon>Fungi incertae sedis</taxon>
        <taxon>Mucoromycota</taxon>
        <taxon>Mucoromycotina</taxon>
        <taxon>Mucoromycetes</taxon>
        <taxon>Mucorales</taxon>
        <taxon>Mucorineae</taxon>
        <taxon>Rhizopodaceae</taxon>
        <taxon>Rhizopus</taxon>
    </lineage>
</organism>
<sequence>MKNTGNEDAQIALATMNCVMKLPQKNTSNKIGEMEPINNYLDPILSPMLHQPDHGKLFKWLNLKSKHQAKLMLTRGPMGQ</sequence>
<dbReference type="AlphaFoldDB" id="A0A9P6WVP3"/>
<evidence type="ECO:0000313" key="2">
    <source>
        <dbReference type="Proteomes" id="UP000716291"/>
    </source>
</evidence>
<evidence type="ECO:0000313" key="1">
    <source>
        <dbReference type="EMBL" id="KAG1295062.1"/>
    </source>
</evidence>